<proteinExistence type="predicted"/>
<reference evidence="2 3" key="1">
    <citation type="submission" date="2019-02" db="EMBL/GenBank/DDBJ databases">
        <title>Genome of Pseudomonas korensis isolated from heavy metal contaminated environment.</title>
        <authorList>
            <person name="Ayangbenro A.S."/>
            <person name="Babalola O."/>
        </authorList>
    </citation>
    <scope>NUCLEOTIDE SEQUENCE [LARGE SCALE GENOMIC DNA]</scope>
    <source>
        <strain evidence="2 3">AB36</strain>
    </source>
</reference>
<accession>A0A4Q4L4G8</accession>
<evidence type="ECO:0000313" key="3">
    <source>
        <dbReference type="Proteomes" id="UP000291107"/>
    </source>
</evidence>
<organism evidence="2 3">
    <name type="scientific">Pseudomonas koreensis</name>
    <dbReference type="NCBI Taxonomy" id="198620"/>
    <lineage>
        <taxon>Bacteria</taxon>
        <taxon>Pseudomonadati</taxon>
        <taxon>Pseudomonadota</taxon>
        <taxon>Gammaproteobacteria</taxon>
        <taxon>Pseudomonadales</taxon>
        <taxon>Pseudomonadaceae</taxon>
        <taxon>Pseudomonas</taxon>
    </lineage>
</organism>
<evidence type="ECO:0000313" key="2">
    <source>
        <dbReference type="EMBL" id="RYM41172.1"/>
    </source>
</evidence>
<protein>
    <submittedName>
        <fullName evidence="2">Uncharacterized protein</fullName>
    </submittedName>
</protein>
<sequence>MTMKSIWISAAALCGWLMAGQAWADCTPPAVSGEADFSLCKDWPAYPSLTITALSTFVPDPVYGQDGRVGSYDLALAVTTAGSPKPLATYHQRSAFLSDAIALESLELDTARYKLTSDLRAFGVRAHFKGSSRVNPLDETLLSLYVKEGDKLRPVLDRLVVYSFSGEWDGNCAGERSETVRTLEMGKTSSHGYADIIVRSVTTGLVGEGPPDTCESKTTHEKPVLTTLRYDGKTYVLPQGFKGM</sequence>
<dbReference type="Proteomes" id="UP000291107">
    <property type="component" value="Unassembled WGS sequence"/>
</dbReference>
<feature type="chain" id="PRO_5020483830" evidence="1">
    <location>
        <begin position="25"/>
        <end position="244"/>
    </location>
</feature>
<dbReference type="EMBL" id="SEUB01000005">
    <property type="protein sequence ID" value="RYM41172.1"/>
    <property type="molecule type" value="Genomic_DNA"/>
</dbReference>
<comment type="caution">
    <text evidence="2">The sequence shown here is derived from an EMBL/GenBank/DDBJ whole genome shotgun (WGS) entry which is preliminary data.</text>
</comment>
<name>A0A4Q4L4G8_9PSED</name>
<keyword evidence="1" id="KW-0732">Signal</keyword>
<gene>
    <name evidence="2" type="ORF">EVS84_14840</name>
</gene>
<dbReference type="AlphaFoldDB" id="A0A4Q4L4G8"/>
<evidence type="ECO:0000256" key="1">
    <source>
        <dbReference type="SAM" id="SignalP"/>
    </source>
</evidence>
<feature type="signal peptide" evidence="1">
    <location>
        <begin position="1"/>
        <end position="24"/>
    </location>
</feature>